<dbReference type="AlphaFoldDB" id="A0A4S8KQJ8"/>
<keyword evidence="3" id="KW-1185">Reference proteome</keyword>
<name>A0A4S8KQJ8_DENBC</name>
<feature type="compositionally biased region" description="Polar residues" evidence="1">
    <location>
        <begin position="91"/>
        <end position="103"/>
    </location>
</feature>
<feature type="compositionally biased region" description="Polar residues" evidence="1">
    <location>
        <begin position="58"/>
        <end position="73"/>
    </location>
</feature>
<protein>
    <submittedName>
        <fullName evidence="2">Uncharacterized protein</fullName>
    </submittedName>
</protein>
<feature type="region of interest" description="Disordered" evidence="1">
    <location>
        <begin position="58"/>
        <end position="129"/>
    </location>
</feature>
<accession>A0A4S8KQJ8</accession>
<evidence type="ECO:0000313" key="3">
    <source>
        <dbReference type="Proteomes" id="UP000297245"/>
    </source>
</evidence>
<reference evidence="2 3" key="1">
    <citation type="journal article" date="2019" name="Nat. Ecol. Evol.">
        <title>Megaphylogeny resolves global patterns of mushroom evolution.</title>
        <authorList>
            <person name="Varga T."/>
            <person name="Krizsan K."/>
            <person name="Foldi C."/>
            <person name="Dima B."/>
            <person name="Sanchez-Garcia M."/>
            <person name="Sanchez-Ramirez S."/>
            <person name="Szollosi G.J."/>
            <person name="Szarkandi J.G."/>
            <person name="Papp V."/>
            <person name="Albert L."/>
            <person name="Andreopoulos W."/>
            <person name="Angelini C."/>
            <person name="Antonin V."/>
            <person name="Barry K.W."/>
            <person name="Bougher N.L."/>
            <person name="Buchanan P."/>
            <person name="Buyck B."/>
            <person name="Bense V."/>
            <person name="Catcheside P."/>
            <person name="Chovatia M."/>
            <person name="Cooper J."/>
            <person name="Damon W."/>
            <person name="Desjardin D."/>
            <person name="Finy P."/>
            <person name="Geml J."/>
            <person name="Haridas S."/>
            <person name="Hughes K."/>
            <person name="Justo A."/>
            <person name="Karasinski D."/>
            <person name="Kautmanova I."/>
            <person name="Kiss B."/>
            <person name="Kocsube S."/>
            <person name="Kotiranta H."/>
            <person name="LaButti K.M."/>
            <person name="Lechner B.E."/>
            <person name="Liimatainen K."/>
            <person name="Lipzen A."/>
            <person name="Lukacs Z."/>
            <person name="Mihaltcheva S."/>
            <person name="Morgado L.N."/>
            <person name="Niskanen T."/>
            <person name="Noordeloos M.E."/>
            <person name="Ohm R.A."/>
            <person name="Ortiz-Santana B."/>
            <person name="Ovrebo C."/>
            <person name="Racz N."/>
            <person name="Riley R."/>
            <person name="Savchenko A."/>
            <person name="Shiryaev A."/>
            <person name="Soop K."/>
            <person name="Spirin V."/>
            <person name="Szebenyi C."/>
            <person name="Tomsovsky M."/>
            <person name="Tulloss R.E."/>
            <person name="Uehling J."/>
            <person name="Grigoriev I.V."/>
            <person name="Vagvolgyi C."/>
            <person name="Papp T."/>
            <person name="Martin F.M."/>
            <person name="Miettinen O."/>
            <person name="Hibbett D.S."/>
            <person name="Nagy L.G."/>
        </authorList>
    </citation>
    <scope>NUCLEOTIDE SEQUENCE [LARGE SCALE GENOMIC DNA]</scope>
    <source>
        <strain evidence="2 3">CBS 962.96</strain>
    </source>
</reference>
<dbReference type="Proteomes" id="UP000297245">
    <property type="component" value="Unassembled WGS sequence"/>
</dbReference>
<sequence length="129" mass="13729">MSQPPGKLPIKKTQGSIQRVPVKDLDGNIVSFQEIPTEMVQSISVQVPASSMSVLGPSNQVTVPSQQGLAQQSHELHPSVPGSKVPPEAKITTNVAHNSNPYSWKSLDLSDPAPTTKFTPLAPQPKALC</sequence>
<proteinExistence type="predicted"/>
<organism evidence="2 3">
    <name type="scientific">Dendrothele bispora (strain CBS 962.96)</name>
    <dbReference type="NCBI Taxonomy" id="1314807"/>
    <lineage>
        <taxon>Eukaryota</taxon>
        <taxon>Fungi</taxon>
        <taxon>Dikarya</taxon>
        <taxon>Basidiomycota</taxon>
        <taxon>Agaricomycotina</taxon>
        <taxon>Agaricomycetes</taxon>
        <taxon>Agaricomycetidae</taxon>
        <taxon>Agaricales</taxon>
        <taxon>Agaricales incertae sedis</taxon>
        <taxon>Dendrothele</taxon>
    </lineage>
</organism>
<evidence type="ECO:0000313" key="2">
    <source>
        <dbReference type="EMBL" id="THU77969.1"/>
    </source>
</evidence>
<dbReference type="EMBL" id="ML180291">
    <property type="protein sequence ID" value="THU77969.1"/>
    <property type="molecule type" value="Genomic_DNA"/>
</dbReference>
<evidence type="ECO:0000256" key="1">
    <source>
        <dbReference type="SAM" id="MobiDB-lite"/>
    </source>
</evidence>
<gene>
    <name evidence="2" type="ORF">K435DRAFT_877163</name>
</gene>